<dbReference type="Gene3D" id="3.30.1330.40">
    <property type="entry name" value="RutC-like"/>
    <property type="match status" value="1"/>
</dbReference>
<gene>
    <name evidence="2" type="ORF">DFR40_2825</name>
</gene>
<name>A0A495VLK2_9RHOO</name>
<dbReference type="InterPro" id="IPR019897">
    <property type="entry name" value="RidA_CS"/>
</dbReference>
<dbReference type="InterPro" id="IPR006175">
    <property type="entry name" value="YjgF/YER057c/UK114"/>
</dbReference>
<dbReference type="InterPro" id="IPR035959">
    <property type="entry name" value="RutC-like_sf"/>
</dbReference>
<dbReference type="EMBL" id="RBXP01000018">
    <property type="protein sequence ID" value="RKT50271.1"/>
    <property type="molecule type" value="Genomic_DNA"/>
</dbReference>
<sequence>MSIQRHGTTRRYSDSVVHQGTVYLVEVAPDTGLDAGGQTAAMLASVDRLLAQAGSDRRHLLMATLYLADMADYDAMNAVWDDWLPAGCAPARACVQARLAKPEYRVEIALTAAVVQS</sequence>
<protein>
    <submittedName>
        <fullName evidence="2">Enamine deaminase RidA (YjgF/YER057c/UK114 family)</fullName>
    </submittedName>
</protein>
<dbReference type="CDD" id="cd06150">
    <property type="entry name" value="YjgF_YER057c_UK114_like_2"/>
    <property type="match status" value="1"/>
</dbReference>
<evidence type="ECO:0000313" key="2">
    <source>
        <dbReference type="EMBL" id="RKT50271.1"/>
    </source>
</evidence>
<proteinExistence type="inferred from homology"/>
<evidence type="ECO:0000256" key="1">
    <source>
        <dbReference type="ARBA" id="ARBA00010552"/>
    </source>
</evidence>
<comment type="similarity">
    <text evidence="1">Belongs to the RutC family.</text>
</comment>
<dbReference type="PROSITE" id="PS01094">
    <property type="entry name" value="UPF0076"/>
    <property type="match status" value="1"/>
</dbReference>
<dbReference type="OrthoDB" id="6899345at2"/>
<dbReference type="PANTHER" id="PTHR47328">
    <property type="match status" value="1"/>
</dbReference>
<accession>A0A495VLK2</accession>
<dbReference type="InterPro" id="IPR035709">
    <property type="entry name" value="YoaB-like"/>
</dbReference>
<organism evidence="2 3">
    <name type="scientific">Azonexus fungiphilus</name>
    <dbReference type="NCBI Taxonomy" id="146940"/>
    <lineage>
        <taxon>Bacteria</taxon>
        <taxon>Pseudomonadati</taxon>
        <taxon>Pseudomonadota</taxon>
        <taxon>Betaproteobacteria</taxon>
        <taxon>Rhodocyclales</taxon>
        <taxon>Azonexaceae</taxon>
        <taxon>Azonexus</taxon>
    </lineage>
</organism>
<keyword evidence="3" id="KW-1185">Reference proteome</keyword>
<dbReference type="Proteomes" id="UP000270626">
    <property type="component" value="Unassembled WGS sequence"/>
</dbReference>
<comment type="caution">
    <text evidence="2">The sequence shown here is derived from an EMBL/GenBank/DDBJ whole genome shotgun (WGS) entry which is preliminary data.</text>
</comment>
<dbReference type="RefSeq" id="WP_121459111.1">
    <property type="nucleotide sequence ID" value="NZ_RBXP01000018.1"/>
</dbReference>
<evidence type="ECO:0000313" key="3">
    <source>
        <dbReference type="Proteomes" id="UP000270626"/>
    </source>
</evidence>
<reference evidence="2 3" key="1">
    <citation type="submission" date="2018-10" db="EMBL/GenBank/DDBJ databases">
        <title>Genomic Encyclopedia of Type Strains, Phase IV (KMG-IV): sequencing the most valuable type-strain genomes for metagenomic binning, comparative biology and taxonomic classification.</title>
        <authorList>
            <person name="Goeker M."/>
        </authorList>
    </citation>
    <scope>NUCLEOTIDE SEQUENCE [LARGE SCALE GENOMIC DNA]</scope>
    <source>
        <strain evidence="2 3">DSM 23841</strain>
    </source>
</reference>
<dbReference type="SUPFAM" id="SSF55298">
    <property type="entry name" value="YjgF-like"/>
    <property type="match status" value="1"/>
</dbReference>
<dbReference type="Pfam" id="PF01042">
    <property type="entry name" value="Ribonuc_L-PSP"/>
    <property type="match status" value="1"/>
</dbReference>
<dbReference type="PANTHER" id="PTHR47328:SF1">
    <property type="entry name" value="RUTC FAMILY PROTEIN YOAB"/>
    <property type="match status" value="1"/>
</dbReference>
<dbReference type="AlphaFoldDB" id="A0A495VLK2"/>